<feature type="non-terminal residue" evidence="4">
    <location>
        <position position="1"/>
    </location>
</feature>
<evidence type="ECO:0000313" key="5">
    <source>
        <dbReference type="Proteomes" id="UP000736335"/>
    </source>
</evidence>
<evidence type="ECO:0000313" key="4">
    <source>
        <dbReference type="EMBL" id="KAF9786168.1"/>
    </source>
</evidence>
<protein>
    <submittedName>
        <fullName evidence="4">Kinase-like domain-containing protein</fullName>
    </submittedName>
</protein>
<reference evidence="4" key="1">
    <citation type="journal article" date="2020" name="Nat. Commun.">
        <title>Large-scale genome sequencing of mycorrhizal fungi provides insights into the early evolution of symbiotic traits.</title>
        <authorList>
            <person name="Miyauchi S."/>
            <person name="Kiss E."/>
            <person name="Kuo A."/>
            <person name="Drula E."/>
            <person name="Kohler A."/>
            <person name="Sanchez-Garcia M."/>
            <person name="Morin E."/>
            <person name="Andreopoulos B."/>
            <person name="Barry K.W."/>
            <person name="Bonito G."/>
            <person name="Buee M."/>
            <person name="Carver A."/>
            <person name="Chen C."/>
            <person name="Cichocki N."/>
            <person name="Clum A."/>
            <person name="Culley D."/>
            <person name="Crous P.W."/>
            <person name="Fauchery L."/>
            <person name="Girlanda M."/>
            <person name="Hayes R.D."/>
            <person name="Keri Z."/>
            <person name="LaButti K."/>
            <person name="Lipzen A."/>
            <person name="Lombard V."/>
            <person name="Magnuson J."/>
            <person name="Maillard F."/>
            <person name="Murat C."/>
            <person name="Nolan M."/>
            <person name="Ohm R.A."/>
            <person name="Pangilinan J."/>
            <person name="Pereira M.F."/>
            <person name="Perotto S."/>
            <person name="Peter M."/>
            <person name="Pfister S."/>
            <person name="Riley R."/>
            <person name="Sitrit Y."/>
            <person name="Stielow J.B."/>
            <person name="Szollosi G."/>
            <person name="Zifcakova L."/>
            <person name="Stursova M."/>
            <person name="Spatafora J.W."/>
            <person name="Tedersoo L."/>
            <person name="Vaario L.M."/>
            <person name="Yamada A."/>
            <person name="Yan M."/>
            <person name="Wang P."/>
            <person name="Xu J."/>
            <person name="Bruns T."/>
            <person name="Baldrian P."/>
            <person name="Vilgalys R."/>
            <person name="Dunand C."/>
            <person name="Henrissat B."/>
            <person name="Grigoriev I.V."/>
            <person name="Hibbett D."/>
            <person name="Nagy L.G."/>
            <person name="Martin F.M."/>
        </authorList>
    </citation>
    <scope>NUCLEOTIDE SEQUENCE</scope>
    <source>
        <strain evidence="4">UH-Tt-Lm1</strain>
    </source>
</reference>
<dbReference type="PROSITE" id="PS50011">
    <property type="entry name" value="PROTEIN_KINASE_DOM"/>
    <property type="match status" value="1"/>
</dbReference>
<dbReference type="PROSITE" id="PS00108">
    <property type="entry name" value="PROTEIN_KINASE_ST"/>
    <property type="match status" value="1"/>
</dbReference>
<evidence type="ECO:0000256" key="1">
    <source>
        <dbReference type="ARBA" id="ARBA00022741"/>
    </source>
</evidence>
<dbReference type="Proteomes" id="UP000736335">
    <property type="component" value="Unassembled WGS sequence"/>
</dbReference>
<dbReference type="SMART" id="SM00220">
    <property type="entry name" value="S_TKc"/>
    <property type="match status" value="1"/>
</dbReference>
<evidence type="ECO:0000256" key="2">
    <source>
        <dbReference type="ARBA" id="ARBA00022840"/>
    </source>
</evidence>
<name>A0A9P6HIL6_9AGAM</name>
<keyword evidence="2" id="KW-0067">ATP-binding</keyword>
<dbReference type="PANTHER" id="PTHR44329">
    <property type="entry name" value="SERINE/THREONINE-PROTEIN KINASE TNNI3K-RELATED"/>
    <property type="match status" value="1"/>
</dbReference>
<comment type="caution">
    <text evidence="4">The sequence shown here is derived from an EMBL/GenBank/DDBJ whole genome shotgun (WGS) entry which is preliminary data.</text>
</comment>
<gene>
    <name evidence="4" type="ORF">BJ322DRAFT_1004745</name>
</gene>
<dbReference type="Gene3D" id="1.10.510.10">
    <property type="entry name" value="Transferase(Phosphotransferase) domain 1"/>
    <property type="match status" value="1"/>
</dbReference>
<feature type="domain" description="Protein kinase" evidence="3">
    <location>
        <begin position="1"/>
        <end position="253"/>
    </location>
</feature>
<sequence>GGYADVWKGIYCAQDVAVKVIRTYSTDDLLKIMKRLCKEVVMWRFLRHPNILPLLGVSMTENQFAVVSEWMRNGNINQFVRAHPEVNRLKLLEGVAKGLIYLHINEMVHGDLKGMNILIDETGQARLADFGLLTIVSDPENTTSSSSYGHGGTVRWMSPELIDPESFGFEKCRPTKPSDCYALGMVIYETISGNVPFQGYRSHTVSLKVVRGERPRREAKFEDSLWNMLELCWASSPNDRPSVEDVLHGLEMVSKLREPPAREGSK</sequence>
<dbReference type="PIRSF" id="PIRSF000654">
    <property type="entry name" value="Integrin-linked_kinase"/>
    <property type="match status" value="1"/>
</dbReference>
<keyword evidence="5" id="KW-1185">Reference proteome</keyword>
<dbReference type="SUPFAM" id="SSF56112">
    <property type="entry name" value="Protein kinase-like (PK-like)"/>
    <property type="match status" value="1"/>
</dbReference>
<dbReference type="EMBL" id="WIUZ02000006">
    <property type="protein sequence ID" value="KAF9786168.1"/>
    <property type="molecule type" value="Genomic_DNA"/>
</dbReference>
<keyword evidence="4" id="KW-0418">Kinase</keyword>
<dbReference type="GO" id="GO:0005524">
    <property type="term" value="F:ATP binding"/>
    <property type="evidence" value="ECO:0007669"/>
    <property type="project" value="UniProtKB-KW"/>
</dbReference>
<proteinExistence type="predicted"/>
<dbReference type="Pfam" id="PF07714">
    <property type="entry name" value="PK_Tyr_Ser-Thr"/>
    <property type="match status" value="1"/>
</dbReference>
<dbReference type="InterPro" id="IPR008271">
    <property type="entry name" value="Ser/Thr_kinase_AS"/>
</dbReference>
<dbReference type="PANTHER" id="PTHR44329:SF298">
    <property type="entry name" value="MIXED LINEAGE KINASE DOMAIN-LIKE PROTEIN"/>
    <property type="match status" value="1"/>
</dbReference>
<dbReference type="InterPro" id="IPR011009">
    <property type="entry name" value="Kinase-like_dom_sf"/>
</dbReference>
<keyword evidence="4" id="KW-0808">Transferase</keyword>
<dbReference type="OrthoDB" id="346907at2759"/>
<dbReference type="InterPro" id="IPR000719">
    <property type="entry name" value="Prot_kinase_dom"/>
</dbReference>
<evidence type="ECO:0000259" key="3">
    <source>
        <dbReference type="PROSITE" id="PS50011"/>
    </source>
</evidence>
<dbReference type="InterPro" id="IPR051681">
    <property type="entry name" value="Ser/Thr_Kinases-Pseudokinases"/>
</dbReference>
<keyword evidence="1" id="KW-0547">Nucleotide-binding</keyword>
<dbReference type="InterPro" id="IPR001245">
    <property type="entry name" value="Ser-Thr/Tyr_kinase_cat_dom"/>
</dbReference>
<accession>A0A9P6HIL6</accession>
<dbReference type="AlphaFoldDB" id="A0A9P6HIL6"/>
<organism evidence="4 5">
    <name type="scientific">Thelephora terrestris</name>
    <dbReference type="NCBI Taxonomy" id="56493"/>
    <lineage>
        <taxon>Eukaryota</taxon>
        <taxon>Fungi</taxon>
        <taxon>Dikarya</taxon>
        <taxon>Basidiomycota</taxon>
        <taxon>Agaricomycotina</taxon>
        <taxon>Agaricomycetes</taxon>
        <taxon>Thelephorales</taxon>
        <taxon>Thelephoraceae</taxon>
        <taxon>Thelephora</taxon>
    </lineage>
</organism>
<dbReference type="PRINTS" id="PR00109">
    <property type="entry name" value="TYRKINASE"/>
</dbReference>
<dbReference type="GO" id="GO:0004674">
    <property type="term" value="F:protein serine/threonine kinase activity"/>
    <property type="evidence" value="ECO:0007669"/>
    <property type="project" value="TreeGrafter"/>
</dbReference>
<reference evidence="4" key="2">
    <citation type="submission" date="2020-11" db="EMBL/GenBank/DDBJ databases">
        <authorList>
            <consortium name="DOE Joint Genome Institute"/>
            <person name="Kuo A."/>
            <person name="Miyauchi S."/>
            <person name="Kiss E."/>
            <person name="Drula E."/>
            <person name="Kohler A."/>
            <person name="Sanchez-Garcia M."/>
            <person name="Andreopoulos B."/>
            <person name="Barry K.W."/>
            <person name="Bonito G."/>
            <person name="Buee M."/>
            <person name="Carver A."/>
            <person name="Chen C."/>
            <person name="Cichocki N."/>
            <person name="Clum A."/>
            <person name="Culley D."/>
            <person name="Crous P.W."/>
            <person name="Fauchery L."/>
            <person name="Girlanda M."/>
            <person name="Hayes R."/>
            <person name="Keri Z."/>
            <person name="Labutti K."/>
            <person name="Lipzen A."/>
            <person name="Lombard V."/>
            <person name="Magnuson J."/>
            <person name="Maillard F."/>
            <person name="Morin E."/>
            <person name="Murat C."/>
            <person name="Nolan M."/>
            <person name="Ohm R."/>
            <person name="Pangilinan J."/>
            <person name="Pereira M."/>
            <person name="Perotto S."/>
            <person name="Peter M."/>
            <person name="Riley R."/>
            <person name="Sitrit Y."/>
            <person name="Stielow B."/>
            <person name="Szollosi G."/>
            <person name="Zifcakova L."/>
            <person name="Stursova M."/>
            <person name="Spatafora J.W."/>
            <person name="Tedersoo L."/>
            <person name="Vaario L.-M."/>
            <person name="Yamada A."/>
            <person name="Yan M."/>
            <person name="Wang P."/>
            <person name="Xu J."/>
            <person name="Bruns T."/>
            <person name="Baldrian P."/>
            <person name="Vilgalys R."/>
            <person name="Henrissat B."/>
            <person name="Grigoriev I.V."/>
            <person name="Hibbett D."/>
            <person name="Nagy L.G."/>
            <person name="Martin F.M."/>
        </authorList>
    </citation>
    <scope>NUCLEOTIDE SEQUENCE</scope>
    <source>
        <strain evidence="4">UH-Tt-Lm1</strain>
    </source>
</reference>